<reference evidence="8" key="3">
    <citation type="submission" date="2011-05" db="EMBL/GenBank/DDBJ databases">
        <title>Complete sequence of Methylomonas methanica MC09.</title>
        <authorList>
            <consortium name="US DOE Joint Genome Institute"/>
            <person name="Lucas S."/>
            <person name="Han J."/>
            <person name="Lapidus A."/>
            <person name="Cheng J.-F."/>
            <person name="Goodwin L."/>
            <person name="Pitluck S."/>
            <person name="Peters L."/>
            <person name="Mikhailova N."/>
            <person name="Teshima H."/>
            <person name="Han C."/>
            <person name="Tapia R."/>
            <person name="Land M."/>
            <person name="Hauser L."/>
            <person name="Kyrpides N."/>
            <person name="Ivanova N."/>
            <person name="Pagani I."/>
            <person name="Stein L."/>
            <person name="Woyke T."/>
        </authorList>
    </citation>
    <scope>NUCLEOTIDE SEQUENCE [LARGE SCALE GENOMIC DNA]</scope>
    <source>
        <strain evidence="8">MC09</strain>
    </source>
</reference>
<evidence type="ECO:0000313" key="7">
    <source>
        <dbReference type="EMBL" id="AEF99026.1"/>
    </source>
</evidence>
<dbReference type="PANTHER" id="PTHR36118">
    <property type="entry name" value="ION-TRANSLOCATING OXIDOREDUCTASE COMPLEX SUBUNIT G"/>
    <property type="match status" value="1"/>
</dbReference>
<evidence type="ECO:0000256" key="2">
    <source>
        <dbReference type="ARBA" id="ARBA00022553"/>
    </source>
</evidence>
<feature type="domain" description="FMN-binding" evidence="6">
    <location>
        <begin position="86"/>
        <end position="174"/>
    </location>
</feature>
<dbReference type="PANTHER" id="PTHR36118:SF1">
    <property type="entry name" value="ION-TRANSLOCATING OXIDOREDUCTASE COMPLEX SUBUNIT G"/>
    <property type="match status" value="1"/>
</dbReference>
<dbReference type="RefSeq" id="WP_013817297.1">
    <property type="nucleotide sequence ID" value="NC_015572.1"/>
</dbReference>
<reference key="2">
    <citation type="submission" date="2011-05" db="EMBL/GenBank/DDBJ databases">
        <title>Complete genome sequence of the aerobic marine methanotroph Methylomonas methanica MC09.</title>
        <authorList>
            <person name="Boden R."/>
            <person name="Cunliffe M."/>
            <person name="Scanlan J."/>
            <person name="Moussard H."/>
            <person name="Kits K.D."/>
            <person name="Klotz M."/>
            <person name="Jetten M."/>
            <person name="Vuilleumier S."/>
            <person name="Han J."/>
            <person name="Peters L."/>
            <person name="Mikhailova N."/>
            <person name="Teshima H."/>
            <person name="Tapia R."/>
            <person name="Kyrpides N."/>
            <person name="Ivanova N."/>
            <person name="Pagani I."/>
            <person name="Cheng J.-F."/>
            <person name="Goodwin L."/>
            <person name="Han C."/>
            <person name="Hauser L."/>
            <person name="Land M."/>
            <person name="Lapidus A."/>
            <person name="Lucas S."/>
            <person name="Pitluck S."/>
            <person name="Woyke T."/>
            <person name="Stein L.Y."/>
            <person name="Murrell C."/>
        </authorList>
    </citation>
    <scope>NUCLEOTIDE SEQUENCE</scope>
    <source>
        <strain>MC09</strain>
    </source>
</reference>
<dbReference type="EMBL" id="CP002738">
    <property type="protein sequence ID" value="AEF99026.1"/>
    <property type="molecule type" value="Genomic_DNA"/>
</dbReference>
<protein>
    <submittedName>
        <fullName evidence="7">FMN-binding domain protein</fullName>
    </submittedName>
</protein>
<evidence type="ECO:0000259" key="6">
    <source>
        <dbReference type="SMART" id="SM00900"/>
    </source>
</evidence>
<reference evidence="7 8" key="1">
    <citation type="journal article" date="2011" name="J. Bacteriol.">
        <title>Complete Genome Sequence of the Aerobic Marine Methanotroph Methylomonas methanica MC09.</title>
        <authorList>
            <person name="Boden R."/>
            <person name="Cunliffe M."/>
            <person name="Scanlan J."/>
            <person name="Moussard H."/>
            <person name="Kits K.D."/>
            <person name="Klotz M.G."/>
            <person name="Jetten M.S."/>
            <person name="Vuilleumier S."/>
            <person name="Han J."/>
            <person name="Peters L."/>
            <person name="Mikhailova N."/>
            <person name="Teshima H."/>
            <person name="Tapia R."/>
            <person name="Kyrpides N."/>
            <person name="Ivanova N."/>
            <person name="Pagani I."/>
            <person name="Cheng J.F."/>
            <person name="Goodwin L."/>
            <person name="Han C."/>
            <person name="Hauser L."/>
            <person name="Land M.L."/>
            <person name="Lapidus A."/>
            <person name="Lucas S."/>
            <person name="Pitluck S."/>
            <person name="Woyke T."/>
            <person name="Stein L."/>
            <person name="Murrell J.C."/>
        </authorList>
    </citation>
    <scope>NUCLEOTIDE SEQUENCE [LARGE SCALE GENOMIC DNA]</scope>
    <source>
        <strain evidence="7 8">MC09</strain>
    </source>
</reference>
<dbReference type="HOGENOM" id="CLU_124283_0_0_6"/>
<gene>
    <name evidence="7" type="ordered locus">Metme_0582</name>
</gene>
<keyword evidence="4" id="KW-0288">FMN</keyword>
<dbReference type="GO" id="GO:0022900">
    <property type="term" value="P:electron transport chain"/>
    <property type="evidence" value="ECO:0007669"/>
    <property type="project" value="InterPro"/>
</dbReference>
<dbReference type="GO" id="GO:0010181">
    <property type="term" value="F:FMN binding"/>
    <property type="evidence" value="ECO:0007669"/>
    <property type="project" value="InterPro"/>
</dbReference>
<dbReference type="Proteomes" id="UP000008888">
    <property type="component" value="Chromosome"/>
</dbReference>
<dbReference type="SMART" id="SM00900">
    <property type="entry name" value="FMN_bind"/>
    <property type="match status" value="1"/>
</dbReference>
<accession>G0A394</accession>
<evidence type="ECO:0000256" key="5">
    <source>
        <dbReference type="ARBA" id="ARBA00022982"/>
    </source>
</evidence>
<dbReference type="KEGG" id="mmt:Metme_0582"/>
<organism evidence="7 8">
    <name type="scientific">Methylomonas methanica (strain DSM 25384 / MC09)</name>
    <dbReference type="NCBI Taxonomy" id="857087"/>
    <lineage>
        <taxon>Bacteria</taxon>
        <taxon>Pseudomonadati</taxon>
        <taxon>Pseudomonadota</taxon>
        <taxon>Gammaproteobacteria</taxon>
        <taxon>Methylococcales</taxon>
        <taxon>Methylococcaceae</taxon>
        <taxon>Methylomonas</taxon>
    </lineage>
</organism>
<keyword evidence="2" id="KW-0597">Phosphoprotein</keyword>
<evidence type="ECO:0000256" key="1">
    <source>
        <dbReference type="ARBA" id="ARBA00022448"/>
    </source>
</evidence>
<name>G0A394_METMM</name>
<keyword evidence="5" id="KW-0249">Electron transport</keyword>
<keyword evidence="1" id="KW-0813">Transport</keyword>
<dbReference type="Pfam" id="PF04205">
    <property type="entry name" value="FMN_bind"/>
    <property type="match status" value="1"/>
</dbReference>
<dbReference type="GO" id="GO:0005886">
    <property type="term" value="C:plasma membrane"/>
    <property type="evidence" value="ECO:0007669"/>
    <property type="project" value="InterPro"/>
</dbReference>
<evidence type="ECO:0000256" key="3">
    <source>
        <dbReference type="ARBA" id="ARBA00022630"/>
    </source>
</evidence>
<keyword evidence="8" id="KW-1185">Reference proteome</keyword>
<dbReference type="AlphaFoldDB" id="G0A394"/>
<sequence length="183" mass="20655">MQIHKSLRLVFLLFILAFWAAPGLSTVFYSKEEAMKLAFGEDATVEMQSLFPTAEQLTEIERLAKVKLESKLFSFYVGKKQDAIIGYAAIESHNVRTKPETLLVVLDPNGNLRQVVTLAFHEPPEYQPPERWFNQLLNRKLDDLSFGKDIQGVSGATLSTRAALNSARKVLAVFQVMLKQPEN</sequence>
<dbReference type="GO" id="GO:0009055">
    <property type="term" value="F:electron transfer activity"/>
    <property type="evidence" value="ECO:0007669"/>
    <property type="project" value="InterPro"/>
</dbReference>
<dbReference type="InterPro" id="IPR007329">
    <property type="entry name" value="FMN-bd"/>
</dbReference>
<proteinExistence type="predicted"/>
<evidence type="ECO:0000313" key="8">
    <source>
        <dbReference type="Proteomes" id="UP000008888"/>
    </source>
</evidence>
<dbReference type="OrthoDB" id="9811133at2"/>
<dbReference type="eggNOG" id="COG4659">
    <property type="taxonomic scope" value="Bacteria"/>
</dbReference>
<dbReference type="STRING" id="857087.Metme_0582"/>
<keyword evidence="3" id="KW-0285">Flavoprotein</keyword>
<evidence type="ECO:0000256" key="4">
    <source>
        <dbReference type="ARBA" id="ARBA00022643"/>
    </source>
</evidence>
<dbReference type="InterPro" id="IPR010209">
    <property type="entry name" value="Ion_transpt_RnfG/RsxG"/>
</dbReference>